<dbReference type="GO" id="GO:0036265">
    <property type="term" value="P:RNA (guanine-N7)-methylation"/>
    <property type="evidence" value="ECO:0007669"/>
    <property type="project" value="InterPro"/>
</dbReference>
<evidence type="ECO:0000256" key="6">
    <source>
        <dbReference type="SAM" id="MobiDB-lite"/>
    </source>
</evidence>
<name>M9M6G2_PSEA3</name>
<feature type="region of interest" description="Disordered" evidence="6">
    <location>
        <begin position="584"/>
        <end position="622"/>
    </location>
</feature>
<proteinExistence type="predicted"/>
<feature type="compositionally biased region" description="Low complexity" evidence="6">
    <location>
        <begin position="365"/>
        <end position="377"/>
    </location>
</feature>
<sequence length="638" mass="68609">MAEAGPSSAAMASAPLHHVAAAHQSELYAFLSANSVQLVDITSEAKPTTLAIPTTVFVPQPTLPDQSDAERYADQPHISFARLASFSHSDRFLALTGDDKVLRVWKLQRDADNRITGFEFGKEIVIKLLPKRAAVLHWMPPTDNTPAGSEELIVIDRFGDVRSIMVNENDVRTLPSTSPDADAKVDASADEQDQMDSPTDASMQILLGHVSMITSLAFIPAAKQGAPPAYIITGDRDEHIRISRWGPKRLAYVIDRFLQGSQAFVGALAVVANAEGTLRLVSSEGGQSLRVWTLPQPSEQPTGSAADTSSERACLSINDLGSALAPFVLARDREERKRESKAYQASSKRNKAAKRKQDQRGTDGSASEAAEAKPLAAQYAKDSKPTVVISDLLPFTDAEGTQWLLVVVEGAAAFFHIPVSALLEPVSSEDKKRDISSQIRVTRAAAPILHLALVQRAASADVSVIATFDTRPEFRGEAEAAVDASAEAAVFRLDAAGNFACESESPLIQALLPATEPSAGASDEAPRALLDASVVEHLGLYPALTTWPKIEVPSSAEIIATRSSRKGRFNHPLDTSLIGVAEVNETKPSTASSDPAADDAQRRKLVKTMQGGKRERGRERNREAIRLAQEQAQEQASQ</sequence>
<reference evidence="8" key="1">
    <citation type="journal article" date="2013" name="Genome Announc.">
        <title>Genome sequence of the basidiomycetous yeast Pseudozyma antarctica T-34, a producer of the glycolipid biosurfactants mannosylerythritol lipids.</title>
        <authorList>
            <person name="Morita T."/>
            <person name="Koike H."/>
            <person name="Koyama Y."/>
            <person name="Hagiwara H."/>
            <person name="Ito E."/>
            <person name="Fukuoka T."/>
            <person name="Imura T."/>
            <person name="Machida M."/>
            <person name="Kitamoto D."/>
        </authorList>
    </citation>
    <scope>NUCLEOTIDE SEQUENCE [LARGE SCALE GENOMIC DNA]</scope>
    <source>
        <strain evidence="8">T-34</strain>
    </source>
</reference>
<dbReference type="GO" id="GO:0005829">
    <property type="term" value="C:cytosol"/>
    <property type="evidence" value="ECO:0007669"/>
    <property type="project" value="TreeGrafter"/>
</dbReference>
<dbReference type="GO" id="GO:0005634">
    <property type="term" value="C:nucleus"/>
    <property type="evidence" value="ECO:0007669"/>
    <property type="project" value="UniProtKB-SubCell"/>
</dbReference>
<dbReference type="InterPro" id="IPR015943">
    <property type="entry name" value="WD40/YVTN_repeat-like_dom_sf"/>
</dbReference>
<comment type="subcellular location">
    <subcellularLocation>
        <location evidence="1">Nucleus</location>
    </subcellularLocation>
</comment>
<dbReference type="Proteomes" id="UP000011976">
    <property type="component" value="Unassembled WGS sequence"/>
</dbReference>
<keyword evidence="2" id="KW-0853">WD repeat</keyword>
<dbReference type="Gene3D" id="2.130.10.10">
    <property type="entry name" value="YVTN repeat-like/Quinoprotein amine dehydrogenase"/>
    <property type="match status" value="1"/>
</dbReference>
<protein>
    <submittedName>
        <fullName evidence="7">WD repeat protein WDR4</fullName>
    </submittedName>
</protein>
<dbReference type="SUPFAM" id="SSF50978">
    <property type="entry name" value="WD40 repeat-like"/>
    <property type="match status" value="1"/>
</dbReference>
<dbReference type="GO" id="GO:0043527">
    <property type="term" value="C:tRNA methyltransferase complex"/>
    <property type="evidence" value="ECO:0007669"/>
    <property type="project" value="TreeGrafter"/>
</dbReference>
<dbReference type="EMBL" id="DF196786">
    <property type="protein sequence ID" value="GAC76355.1"/>
    <property type="molecule type" value="Genomic_DNA"/>
</dbReference>
<dbReference type="PANTHER" id="PTHR16288:SF0">
    <property type="entry name" value="TRNA (GUANINE-N(7)-)-METHYLTRANSFERASE NON-CATALYTIC SUBUNIT WDR4"/>
    <property type="match status" value="1"/>
</dbReference>
<feature type="region of interest" description="Disordered" evidence="6">
    <location>
        <begin position="335"/>
        <end position="377"/>
    </location>
</feature>
<dbReference type="PANTHER" id="PTHR16288">
    <property type="entry name" value="WD40 REPEAT PROTEIN 4"/>
    <property type="match status" value="1"/>
</dbReference>
<evidence type="ECO:0000313" key="8">
    <source>
        <dbReference type="Proteomes" id="UP000011976"/>
    </source>
</evidence>
<keyword evidence="4" id="KW-0677">Repeat</keyword>
<gene>
    <name evidence="7" type="ORF">PANT_20c00075</name>
</gene>
<accession>M9M6G2</accession>
<dbReference type="InterPro" id="IPR001680">
    <property type="entry name" value="WD40_rpt"/>
</dbReference>
<evidence type="ECO:0000256" key="4">
    <source>
        <dbReference type="ARBA" id="ARBA00022737"/>
    </source>
</evidence>
<evidence type="ECO:0000256" key="5">
    <source>
        <dbReference type="ARBA" id="ARBA00023242"/>
    </source>
</evidence>
<evidence type="ECO:0000256" key="3">
    <source>
        <dbReference type="ARBA" id="ARBA00022694"/>
    </source>
</evidence>
<dbReference type="InterPro" id="IPR028884">
    <property type="entry name" value="Trm82"/>
</dbReference>
<dbReference type="AlphaFoldDB" id="M9M6G2"/>
<evidence type="ECO:0000256" key="1">
    <source>
        <dbReference type="ARBA" id="ARBA00004123"/>
    </source>
</evidence>
<feature type="compositionally biased region" description="Basic and acidic residues" evidence="6">
    <location>
        <begin position="612"/>
        <end position="622"/>
    </location>
</feature>
<dbReference type="InterPro" id="IPR036322">
    <property type="entry name" value="WD40_repeat_dom_sf"/>
</dbReference>
<organism evidence="7 8">
    <name type="scientific">Pseudozyma antarctica (strain T-34)</name>
    <name type="common">Yeast</name>
    <name type="synonym">Candida antarctica</name>
    <dbReference type="NCBI Taxonomy" id="1151754"/>
    <lineage>
        <taxon>Eukaryota</taxon>
        <taxon>Fungi</taxon>
        <taxon>Dikarya</taxon>
        <taxon>Basidiomycota</taxon>
        <taxon>Ustilaginomycotina</taxon>
        <taxon>Ustilaginomycetes</taxon>
        <taxon>Ustilaginales</taxon>
        <taxon>Ustilaginaceae</taxon>
        <taxon>Moesziomyces</taxon>
    </lineage>
</organism>
<dbReference type="SMART" id="SM00320">
    <property type="entry name" value="WD40"/>
    <property type="match status" value="3"/>
</dbReference>
<dbReference type="GO" id="GO:0006400">
    <property type="term" value="P:tRNA modification"/>
    <property type="evidence" value="ECO:0007669"/>
    <property type="project" value="TreeGrafter"/>
</dbReference>
<dbReference type="STRING" id="1151754.M9M6G2"/>
<evidence type="ECO:0000256" key="2">
    <source>
        <dbReference type="ARBA" id="ARBA00022574"/>
    </source>
</evidence>
<keyword evidence="5" id="KW-0539">Nucleus</keyword>
<keyword evidence="3" id="KW-0819">tRNA processing</keyword>
<feature type="region of interest" description="Disordered" evidence="6">
    <location>
        <begin position="170"/>
        <end position="197"/>
    </location>
</feature>
<dbReference type="OrthoDB" id="339900at2759"/>
<evidence type="ECO:0000313" key="7">
    <source>
        <dbReference type="EMBL" id="GAC76355.1"/>
    </source>
</evidence>